<comment type="caution">
    <text evidence="1">The sequence shown here is derived from an EMBL/GenBank/DDBJ whole genome shotgun (WGS) entry which is preliminary data.</text>
</comment>
<name>A0A9Q1FSP8_SYNKA</name>
<gene>
    <name evidence="1" type="ORF">SKAU_G00143770</name>
</gene>
<reference evidence="1" key="1">
    <citation type="journal article" date="2023" name="Science">
        <title>Genome structures resolve the early diversification of teleost fishes.</title>
        <authorList>
            <person name="Parey E."/>
            <person name="Louis A."/>
            <person name="Montfort J."/>
            <person name="Bouchez O."/>
            <person name="Roques C."/>
            <person name="Iampietro C."/>
            <person name="Lluch J."/>
            <person name="Castinel A."/>
            <person name="Donnadieu C."/>
            <person name="Desvignes T."/>
            <person name="Floi Bucao C."/>
            <person name="Jouanno E."/>
            <person name="Wen M."/>
            <person name="Mejri S."/>
            <person name="Dirks R."/>
            <person name="Jansen H."/>
            <person name="Henkel C."/>
            <person name="Chen W.J."/>
            <person name="Zahm M."/>
            <person name="Cabau C."/>
            <person name="Klopp C."/>
            <person name="Thompson A.W."/>
            <person name="Robinson-Rechavi M."/>
            <person name="Braasch I."/>
            <person name="Lecointre G."/>
            <person name="Bobe J."/>
            <person name="Postlethwait J.H."/>
            <person name="Berthelot C."/>
            <person name="Roest Crollius H."/>
            <person name="Guiguen Y."/>
        </authorList>
    </citation>
    <scope>NUCLEOTIDE SEQUENCE</scope>
    <source>
        <strain evidence="1">WJC10195</strain>
    </source>
</reference>
<protein>
    <submittedName>
        <fullName evidence="1">Uncharacterized protein</fullName>
    </submittedName>
</protein>
<keyword evidence="2" id="KW-1185">Reference proteome</keyword>
<evidence type="ECO:0000313" key="1">
    <source>
        <dbReference type="EMBL" id="KAJ8365546.1"/>
    </source>
</evidence>
<dbReference type="Proteomes" id="UP001152622">
    <property type="component" value="Chromosome 4"/>
</dbReference>
<proteinExistence type="predicted"/>
<dbReference type="EMBL" id="JAINUF010000004">
    <property type="protein sequence ID" value="KAJ8365546.1"/>
    <property type="molecule type" value="Genomic_DNA"/>
</dbReference>
<organism evidence="1 2">
    <name type="scientific">Synaphobranchus kaupii</name>
    <name type="common">Kaup's arrowtooth eel</name>
    <dbReference type="NCBI Taxonomy" id="118154"/>
    <lineage>
        <taxon>Eukaryota</taxon>
        <taxon>Metazoa</taxon>
        <taxon>Chordata</taxon>
        <taxon>Craniata</taxon>
        <taxon>Vertebrata</taxon>
        <taxon>Euteleostomi</taxon>
        <taxon>Actinopterygii</taxon>
        <taxon>Neopterygii</taxon>
        <taxon>Teleostei</taxon>
        <taxon>Anguilliformes</taxon>
        <taxon>Synaphobranchidae</taxon>
        <taxon>Synaphobranchus</taxon>
    </lineage>
</organism>
<sequence length="193" mass="21171">MYDAHPQMMLCIPAGTPSWGSLDAKIQCPLVFNRDEDTTSTPSPSSTNAMRIVLISMRQENINHVEADRLRVFPVVLVTWNFQCRAKYTHASFADHLPFGGVSLTQDVVVLIKVGEKAKKLASPRHPESARFSAETEFLGCFAGKHEAPSFSEKTVSAHGRSGLSLPHSCLPSSLSACLPSTHRPHFLGPYLL</sequence>
<accession>A0A9Q1FSP8</accession>
<evidence type="ECO:0000313" key="2">
    <source>
        <dbReference type="Proteomes" id="UP001152622"/>
    </source>
</evidence>
<dbReference type="AlphaFoldDB" id="A0A9Q1FSP8"/>